<proteinExistence type="predicted"/>
<reference evidence="2" key="1">
    <citation type="submission" date="2016-10" db="EMBL/GenBank/DDBJ databases">
        <authorList>
            <person name="Varghese N."/>
            <person name="Submissions S."/>
        </authorList>
    </citation>
    <scope>NUCLEOTIDE SEQUENCE [LARGE SCALE GENOMIC DNA]</scope>
    <source>
        <strain evidence="2">DSM 19110</strain>
    </source>
</reference>
<dbReference type="AlphaFoldDB" id="A0A1H0CTK8"/>
<gene>
    <name evidence="1" type="ORF">SAMN05421820_108217</name>
</gene>
<sequence>MKKELTAINLKKSTLFVFKSKKGKSGYYTDTFKTYTDPTNTSATSHTSGIAGYGAH</sequence>
<accession>A0A1H0CTK8</accession>
<dbReference type="RefSeq" id="WP_172664944.1">
    <property type="nucleotide sequence ID" value="NZ_FNGY01000008.1"/>
</dbReference>
<protein>
    <submittedName>
        <fullName evidence="1">Uncharacterized protein</fullName>
    </submittedName>
</protein>
<dbReference type="Proteomes" id="UP000183200">
    <property type="component" value="Unassembled WGS sequence"/>
</dbReference>
<dbReference type="EMBL" id="FNGY01000008">
    <property type="protein sequence ID" value="SDN61216.1"/>
    <property type="molecule type" value="Genomic_DNA"/>
</dbReference>
<name>A0A1H0CTK8_9SPHI</name>
<evidence type="ECO:0000313" key="2">
    <source>
        <dbReference type="Proteomes" id="UP000183200"/>
    </source>
</evidence>
<keyword evidence="2" id="KW-1185">Reference proteome</keyword>
<organism evidence="1 2">
    <name type="scientific">Pedobacter steynii</name>
    <dbReference type="NCBI Taxonomy" id="430522"/>
    <lineage>
        <taxon>Bacteria</taxon>
        <taxon>Pseudomonadati</taxon>
        <taxon>Bacteroidota</taxon>
        <taxon>Sphingobacteriia</taxon>
        <taxon>Sphingobacteriales</taxon>
        <taxon>Sphingobacteriaceae</taxon>
        <taxon>Pedobacter</taxon>
    </lineage>
</organism>
<evidence type="ECO:0000313" key="1">
    <source>
        <dbReference type="EMBL" id="SDN61216.1"/>
    </source>
</evidence>